<accession>A0A8S0U224</accession>
<dbReference type="Gramene" id="OE9A062392T1">
    <property type="protein sequence ID" value="OE9A062392C1"/>
    <property type="gene ID" value="OE9A062392"/>
</dbReference>
<evidence type="ECO:0000313" key="2">
    <source>
        <dbReference type="Proteomes" id="UP000594638"/>
    </source>
</evidence>
<dbReference type="Gene3D" id="3.80.10.10">
    <property type="entry name" value="Ribonuclease Inhibitor"/>
    <property type="match status" value="1"/>
</dbReference>
<organism evidence="1 2">
    <name type="scientific">Olea europaea subsp. europaea</name>
    <dbReference type="NCBI Taxonomy" id="158383"/>
    <lineage>
        <taxon>Eukaryota</taxon>
        <taxon>Viridiplantae</taxon>
        <taxon>Streptophyta</taxon>
        <taxon>Embryophyta</taxon>
        <taxon>Tracheophyta</taxon>
        <taxon>Spermatophyta</taxon>
        <taxon>Magnoliopsida</taxon>
        <taxon>eudicotyledons</taxon>
        <taxon>Gunneridae</taxon>
        <taxon>Pentapetalae</taxon>
        <taxon>asterids</taxon>
        <taxon>lamiids</taxon>
        <taxon>Lamiales</taxon>
        <taxon>Oleaceae</taxon>
        <taxon>Oleeae</taxon>
        <taxon>Olea</taxon>
    </lineage>
</organism>
<dbReference type="AlphaFoldDB" id="A0A8S0U224"/>
<dbReference type="PANTHER" id="PTHR15140:SF37">
    <property type="entry name" value="UBIQUITIN-LIKE DOMAIN-CONTAINING PROTEIN"/>
    <property type="match status" value="1"/>
</dbReference>
<dbReference type="Proteomes" id="UP000594638">
    <property type="component" value="Unassembled WGS sequence"/>
</dbReference>
<dbReference type="InterPro" id="IPR032675">
    <property type="entry name" value="LRR_dom_sf"/>
</dbReference>
<dbReference type="EMBL" id="CACTIH010007335">
    <property type="protein sequence ID" value="CAA3010144.1"/>
    <property type="molecule type" value="Genomic_DNA"/>
</dbReference>
<proteinExistence type="predicted"/>
<keyword evidence="2" id="KW-1185">Reference proteome</keyword>
<dbReference type="OrthoDB" id="912689at2759"/>
<evidence type="ECO:0000313" key="1">
    <source>
        <dbReference type="EMBL" id="CAA3010144.1"/>
    </source>
</evidence>
<dbReference type="SUPFAM" id="SSF52058">
    <property type="entry name" value="L domain-like"/>
    <property type="match status" value="1"/>
</dbReference>
<comment type="caution">
    <text evidence="1">The sequence shown here is derived from an EMBL/GenBank/DDBJ whole genome shotgun (WGS) entry which is preliminary data.</text>
</comment>
<dbReference type="PANTHER" id="PTHR15140">
    <property type="entry name" value="TUBULIN-SPECIFIC CHAPERONE E"/>
    <property type="match status" value="1"/>
</dbReference>
<protein>
    <submittedName>
        <fullName evidence="1">Late blight resistance protein homolog R1B-13</fullName>
    </submittedName>
</protein>
<reference evidence="1 2" key="1">
    <citation type="submission" date="2019-12" db="EMBL/GenBank/DDBJ databases">
        <authorList>
            <person name="Alioto T."/>
            <person name="Alioto T."/>
            <person name="Gomez Garrido J."/>
        </authorList>
    </citation>
    <scope>NUCLEOTIDE SEQUENCE [LARGE SCALE GENOMIC DNA]</scope>
</reference>
<gene>
    <name evidence="1" type="ORF">OLEA9_A062392</name>
</gene>
<name>A0A8S0U224_OLEEU</name>
<sequence length="116" mass="13459">MPNLEVLKFSECDFFCQEWEPNEGEFLKLKYLLLSDPELKHWRADRNHFPRLEHLVISIHDNNVLNKIPSGFGEIPTLQSIELRGGGDSIVESAKKIEEEQLSLGNDAFKLYINKF</sequence>